<comment type="caution">
    <text evidence="6">The sequence shown here is derived from an EMBL/GenBank/DDBJ whole genome shotgun (WGS) entry which is preliminary data.</text>
</comment>
<dbReference type="InterPro" id="IPR003594">
    <property type="entry name" value="HATPase_dom"/>
</dbReference>
<dbReference type="Gene3D" id="1.10.287.130">
    <property type="match status" value="1"/>
</dbReference>
<dbReference type="Pfam" id="PF02518">
    <property type="entry name" value="HATPase_c"/>
    <property type="match status" value="1"/>
</dbReference>
<dbReference type="InterPro" id="IPR003661">
    <property type="entry name" value="HisK_dim/P_dom"/>
</dbReference>
<protein>
    <recommendedName>
        <fullName evidence="2">histidine kinase</fullName>
        <ecNumber evidence="2">2.7.13.3</ecNumber>
    </recommendedName>
</protein>
<dbReference type="Gene3D" id="3.30.565.10">
    <property type="entry name" value="Histidine kinase-like ATPase, C-terminal domain"/>
    <property type="match status" value="1"/>
</dbReference>
<evidence type="ECO:0000256" key="1">
    <source>
        <dbReference type="ARBA" id="ARBA00000085"/>
    </source>
</evidence>
<keyword evidence="7" id="KW-1185">Reference proteome</keyword>
<dbReference type="PRINTS" id="PR00344">
    <property type="entry name" value="BCTRLSENSOR"/>
</dbReference>
<feature type="domain" description="Histidine kinase" evidence="5">
    <location>
        <begin position="400"/>
        <end position="614"/>
    </location>
</feature>
<evidence type="ECO:0000313" key="6">
    <source>
        <dbReference type="EMBL" id="MBR7781233.1"/>
    </source>
</evidence>
<accession>A0A941DI84</accession>
<keyword evidence="4" id="KW-0472">Membrane</keyword>
<dbReference type="RefSeq" id="WP_212686608.1">
    <property type="nucleotide sequence ID" value="NZ_JAGSPN010000002.1"/>
</dbReference>
<dbReference type="GO" id="GO:0000155">
    <property type="term" value="F:phosphorelay sensor kinase activity"/>
    <property type="evidence" value="ECO:0007669"/>
    <property type="project" value="InterPro"/>
</dbReference>
<dbReference type="InterPro" id="IPR004358">
    <property type="entry name" value="Sig_transdc_His_kin-like_C"/>
</dbReference>
<dbReference type="Proteomes" id="UP000680067">
    <property type="component" value="Unassembled WGS sequence"/>
</dbReference>
<comment type="catalytic activity">
    <reaction evidence="1">
        <text>ATP + protein L-histidine = ADP + protein N-phospho-L-histidine.</text>
        <dbReference type="EC" id="2.7.13.3"/>
    </reaction>
</comment>
<dbReference type="InterPro" id="IPR005467">
    <property type="entry name" value="His_kinase_dom"/>
</dbReference>
<dbReference type="EMBL" id="JAGSPN010000002">
    <property type="protein sequence ID" value="MBR7781233.1"/>
    <property type="molecule type" value="Genomic_DNA"/>
</dbReference>
<keyword evidence="3" id="KW-0597">Phosphoprotein</keyword>
<evidence type="ECO:0000259" key="5">
    <source>
        <dbReference type="PROSITE" id="PS50109"/>
    </source>
</evidence>
<evidence type="ECO:0000256" key="2">
    <source>
        <dbReference type="ARBA" id="ARBA00012438"/>
    </source>
</evidence>
<proteinExistence type="predicted"/>
<dbReference type="CDD" id="cd00082">
    <property type="entry name" value="HisKA"/>
    <property type="match status" value="1"/>
</dbReference>
<name>A0A941DI84_9BURK</name>
<keyword evidence="4" id="KW-0812">Transmembrane</keyword>
<dbReference type="SUPFAM" id="SSF55874">
    <property type="entry name" value="ATPase domain of HSP90 chaperone/DNA topoisomerase II/histidine kinase"/>
    <property type="match status" value="1"/>
</dbReference>
<evidence type="ECO:0000313" key="7">
    <source>
        <dbReference type="Proteomes" id="UP000680067"/>
    </source>
</evidence>
<dbReference type="SMART" id="SM00387">
    <property type="entry name" value="HATPase_c"/>
    <property type="match status" value="1"/>
</dbReference>
<organism evidence="6 7">
    <name type="scientific">Undibacterium luofuense</name>
    <dbReference type="NCBI Taxonomy" id="2828733"/>
    <lineage>
        <taxon>Bacteria</taxon>
        <taxon>Pseudomonadati</taxon>
        <taxon>Pseudomonadota</taxon>
        <taxon>Betaproteobacteria</taxon>
        <taxon>Burkholderiales</taxon>
        <taxon>Oxalobacteraceae</taxon>
        <taxon>Undibacterium</taxon>
    </lineage>
</organism>
<gene>
    <name evidence="6" type="ORF">KDM89_03680</name>
</gene>
<sequence length="618" mass="69644">MSQRFASSFFRILICLLLITGSIAGVIPDAYATEGKRILLLTPESRRDQGLQEFYGQLQQSLEESGNVTLYHESLDLQEFPYETYRLNLARWFRDKYKNMPPDVIIVTGQQALRFSLQYEKWMWPGTPVVFSLASDVDVIQMNLPPHFNGKVLRANFSNVVHVVKTMLPGTRQLVLTGNVPPGEMNRTFFRQQAMQMSDELSIRDLRHLPLTEVLEEVRKLPAGSVIFQGMQTADRASARQYGADVLQAVLAQAQHPVIVDEPGQLGKGPLVALSFDFAELAKETAALALKAKAGKEGSHDLISSGFIPLLDNHQAERWQIPDSRLPAGTQRRFYTPTIWEAYRWYLIAAFATFLLLLIAVITLVIERRLHSSAVDASRQVLSQITQMNRKMTASIYNEAIGHELMQPLAAILSNVEAAMIFLKREPPAYDLLHETLQNIRRDNLRADELIRNMKGLLTKSDTELTPVDINWLVRKVLNFLSIEAKVRRIQIRENLGQDGMLVSINIVQLQQVLVNLILNSMDAIDRKKGKERVITLETSLYASDQVRISVVDSGTGFDQGVERVFESFFTTKPEGVGLGLWISASIVQAHGGHIWAENRLGGGIMRFKLPLLRGHHE</sequence>
<evidence type="ECO:0000256" key="3">
    <source>
        <dbReference type="ARBA" id="ARBA00022553"/>
    </source>
</evidence>
<keyword evidence="4" id="KW-1133">Transmembrane helix</keyword>
<feature type="transmembrane region" description="Helical" evidence="4">
    <location>
        <begin position="343"/>
        <end position="366"/>
    </location>
</feature>
<dbReference type="PANTHER" id="PTHR43065">
    <property type="entry name" value="SENSOR HISTIDINE KINASE"/>
    <property type="match status" value="1"/>
</dbReference>
<dbReference type="AlphaFoldDB" id="A0A941DI84"/>
<reference evidence="6" key="1">
    <citation type="submission" date="2021-04" db="EMBL/GenBank/DDBJ databases">
        <title>novel species isolated from subtropical streams in China.</title>
        <authorList>
            <person name="Lu H."/>
        </authorList>
    </citation>
    <scope>NUCLEOTIDE SEQUENCE</scope>
    <source>
        <strain evidence="6">LFS511W</strain>
    </source>
</reference>
<evidence type="ECO:0000256" key="4">
    <source>
        <dbReference type="SAM" id="Phobius"/>
    </source>
</evidence>
<dbReference type="PROSITE" id="PS50109">
    <property type="entry name" value="HIS_KIN"/>
    <property type="match status" value="1"/>
</dbReference>
<dbReference type="EC" id="2.7.13.3" evidence="2"/>
<dbReference type="PANTHER" id="PTHR43065:SF42">
    <property type="entry name" value="TWO-COMPONENT SENSOR PPRA"/>
    <property type="match status" value="1"/>
</dbReference>
<dbReference type="InterPro" id="IPR036890">
    <property type="entry name" value="HATPase_C_sf"/>
</dbReference>